<dbReference type="SUPFAM" id="SSF49785">
    <property type="entry name" value="Galactose-binding domain-like"/>
    <property type="match status" value="1"/>
</dbReference>
<evidence type="ECO:0000256" key="6">
    <source>
        <dbReference type="ARBA" id="ARBA00022801"/>
    </source>
</evidence>
<keyword evidence="6 10" id="KW-0378">Hydrolase</keyword>
<dbReference type="InterPro" id="IPR050347">
    <property type="entry name" value="Bact_Beta-galactosidase"/>
</dbReference>
<dbReference type="InterPro" id="IPR004199">
    <property type="entry name" value="B-gal_small/dom_5"/>
</dbReference>
<feature type="domain" description="Beta galactosidase small chain/" evidence="11">
    <location>
        <begin position="798"/>
        <end position="1062"/>
    </location>
</feature>
<keyword evidence="8 10" id="KW-0326">Glycosidase</keyword>
<evidence type="ECO:0000256" key="8">
    <source>
        <dbReference type="ARBA" id="ARBA00023295"/>
    </source>
</evidence>
<dbReference type="Proteomes" id="UP000061809">
    <property type="component" value="Chromosome"/>
</dbReference>
<dbReference type="Gene3D" id="2.60.40.10">
    <property type="entry name" value="Immunoglobulins"/>
    <property type="match status" value="2"/>
</dbReference>
<dbReference type="InterPro" id="IPR011013">
    <property type="entry name" value="Gal_mutarotase_sf_dom"/>
</dbReference>
<dbReference type="AlphaFoldDB" id="A0A0N7IG53"/>
<evidence type="ECO:0000259" key="11">
    <source>
        <dbReference type="SMART" id="SM01038"/>
    </source>
</evidence>
<dbReference type="InterPro" id="IPR013783">
    <property type="entry name" value="Ig-like_fold"/>
</dbReference>
<dbReference type="PANTHER" id="PTHR46323:SF2">
    <property type="entry name" value="BETA-GALACTOSIDASE"/>
    <property type="match status" value="1"/>
</dbReference>
<name>A0A0N7IG53_9BACE</name>
<dbReference type="GO" id="GO:0004565">
    <property type="term" value="F:beta-galactosidase activity"/>
    <property type="evidence" value="ECO:0007669"/>
    <property type="project" value="UniProtKB-EC"/>
</dbReference>
<keyword evidence="7" id="KW-0106">Calcium</keyword>
<dbReference type="InterPro" id="IPR023230">
    <property type="entry name" value="Glyco_hydro_2_CS"/>
</dbReference>
<comment type="similarity">
    <text evidence="3 10">Belongs to the glycosyl hydrolase 2 family.</text>
</comment>
<accession>A0A0N7IG53</accession>
<evidence type="ECO:0000313" key="12">
    <source>
        <dbReference type="EMBL" id="ALJ62043.1"/>
    </source>
</evidence>
<evidence type="ECO:0000256" key="4">
    <source>
        <dbReference type="ARBA" id="ARBA00011245"/>
    </source>
</evidence>
<evidence type="ECO:0000256" key="1">
    <source>
        <dbReference type="ARBA" id="ARBA00001412"/>
    </source>
</evidence>
<dbReference type="KEGG" id="bcel:BcellWH2_04834"/>
<dbReference type="PATRIC" id="fig|246787.4.peg.4990"/>
<evidence type="ECO:0000313" key="13">
    <source>
        <dbReference type="Proteomes" id="UP000061809"/>
    </source>
</evidence>
<dbReference type="InterPro" id="IPR006101">
    <property type="entry name" value="Glyco_hydro_2"/>
</dbReference>
<dbReference type="SMART" id="SM01038">
    <property type="entry name" value="Bgal_small_N"/>
    <property type="match status" value="1"/>
</dbReference>
<dbReference type="EMBL" id="CP012801">
    <property type="protein sequence ID" value="ALJ62043.1"/>
    <property type="molecule type" value="Genomic_DNA"/>
</dbReference>
<dbReference type="InterPro" id="IPR023232">
    <property type="entry name" value="Glyco_hydro_2_AS"/>
</dbReference>
<proteinExistence type="inferred from homology"/>
<dbReference type="InterPro" id="IPR006103">
    <property type="entry name" value="Glyco_hydro_2_cat"/>
</dbReference>
<dbReference type="EC" id="3.2.1.23" evidence="5 10"/>
<reference evidence="12 13" key="1">
    <citation type="journal article" date="2015" name="Science">
        <title>Genetic determinants of in vivo fitness and diet responsiveness in multiple human gut Bacteroides.</title>
        <authorList>
            <person name="Wu M."/>
            <person name="McNulty N.P."/>
            <person name="Rodionov D.A."/>
            <person name="Khoroshkin M.S."/>
            <person name="Griffin N.W."/>
            <person name="Cheng J."/>
            <person name="Latreille P."/>
            <person name="Kerstetter R.A."/>
            <person name="Terrapon N."/>
            <person name="Henrissat B."/>
            <person name="Osterman A.L."/>
            <person name="Gordon J.I."/>
        </authorList>
    </citation>
    <scope>NUCLEOTIDE SEQUENCE [LARGE SCALE GENOMIC DNA]</scope>
    <source>
        <strain evidence="12 13">WH2</strain>
    </source>
</reference>
<dbReference type="InterPro" id="IPR014718">
    <property type="entry name" value="GH-type_carb-bd"/>
</dbReference>
<dbReference type="PANTHER" id="PTHR46323">
    <property type="entry name" value="BETA-GALACTOSIDASE"/>
    <property type="match status" value="1"/>
</dbReference>
<evidence type="ECO:0000256" key="2">
    <source>
        <dbReference type="ARBA" id="ARBA00001913"/>
    </source>
</evidence>
<comment type="catalytic activity">
    <reaction evidence="1 10">
        <text>Hydrolysis of terminal non-reducing beta-D-galactose residues in beta-D-galactosides.</text>
        <dbReference type="EC" id="3.2.1.23"/>
    </reaction>
</comment>
<dbReference type="Pfam" id="PF02837">
    <property type="entry name" value="Glyco_hydro_2_N"/>
    <property type="match status" value="1"/>
</dbReference>
<dbReference type="InterPro" id="IPR017853">
    <property type="entry name" value="GH"/>
</dbReference>
<dbReference type="GO" id="GO:0009341">
    <property type="term" value="C:beta-galactosidase complex"/>
    <property type="evidence" value="ECO:0007669"/>
    <property type="project" value="InterPro"/>
</dbReference>
<dbReference type="Gene3D" id="2.60.120.260">
    <property type="entry name" value="Galactose-binding domain-like"/>
    <property type="match status" value="1"/>
</dbReference>
<dbReference type="SUPFAM" id="SSF51445">
    <property type="entry name" value="(Trans)glycosidases"/>
    <property type="match status" value="1"/>
</dbReference>
<protein>
    <recommendedName>
        <fullName evidence="5 10">Beta-galactosidase</fullName>
        <ecNumber evidence="5 10">3.2.1.23</ecNumber>
    </recommendedName>
    <alternativeName>
        <fullName evidence="9 10">Lactase</fullName>
    </alternativeName>
</protein>
<dbReference type="SUPFAM" id="SSF74650">
    <property type="entry name" value="Galactose mutarotase-like"/>
    <property type="match status" value="1"/>
</dbReference>
<dbReference type="Gene3D" id="3.20.20.80">
    <property type="entry name" value="Glycosidases"/>
    <property type="match status" value="1"/>
</dbReference>
<dbReference type="InterPro" id="IPR008979">
    <property type="entry name" value="Galactose-bd-like_sf"/>
</dbReference>
<gene>
    <name evidence="12" type="primary">ebgA_6</name>
    <name evidence="12" type="ORF">BcellWH2_04834</name>
</gene>
<dbReference type="PROSITE" id="PS00719">
    <property type="entry name" value="GLYCOSYL_HYDROL_F2_1"/>
    <property type="match status" value="1"/>
</dbReference>
<dbReference type="InterPro" id="IPR006104">
    <property type="entry name" value="Glyco_hydro_2_N"/>
</dbReference>
<evidence type="ECO:0000256" key="5">
    <source>
        <dbReference type="ARBA" id="ARBA00012756"/>
    </source>
</evidence>
<evidence type="ECO:0000256" key="9">
    <source>
        <dbReference type="ARBA" id="ARBA00032230"/>
    </source>
</evidence>
<evidence type="ECO:0000256" key="3">
    <source>
        <dbReference type="ARBA" id="ARBA00007401"/>
    </source>
</evidence>
<comment type="cofactor">
    <cofactor evidence="2">
        <name>Ca(2+)</name>
        <dbReference type="ChEBI" id="CHEBI:29108"/>
    </cofactor>
</comment>
<dbReference type="SUPFAM" id="SSF49303">
    <property type="entry name" value="beta-Galactosidase/glucuronidase domain"/>
    <property type="match status" value="2"/>
</dbReference>
<dbReference type="Gene3D" id="2.70.98.10">
    <property type="match status" value="1"/>
</dbReference>
<sequence>MKRFIDIVIHIKYYNAMKTFHFFPWKSRIFPILFILLSMYKPLTAQTTRNSHHEIAAKASSKNDWENEKIFAINKEEGHVTFIPFANTEEMRKDESYTMPWKRNNSSYYQLLNGQWKFNWAKEPSERPVNFYKMNYNDSEWAEIPVPSTWESLGYGTPIYTNVTYPFLNNPPFIQPQDGYTIVNEPNPVGSYRKEFILPVEWKEREVFIHFDGCYSGLYVFVNGKKVGYSQGASNDAEFNITKYVKPGRNILACEVYRWTDGSYLEDQDMFRLSGIHRDVYLIGVPKMHVRDVILKSDVSDDLKTATIQVKTELANRGNTVNNSKIRVSLINNNKICIDKFEMNAGKVKSGESIYLDGKLSVQSPNLWSAEIPNLYNIDIELIDEYGVVKEALTQRYGIRKIELRNKKIYINNQLVIFKGVNRHDTHPRLGKAIPAEIYMKDLLLMKQNNINTVRTSHYPNDVKFYAMMDYYGMYVMDEADLECHGNRELPKIESWAAAFIDRNVRMVQRDRNHPCVIFWSMGNECGKGDNFYKVYEAIRTMDDRLIHYQGYNESADMDSSMYPSMEVMIKMDTTNSEKPYFLCEYAHAMGNAIGNLKEYWDYIEYKSNRMIGGCIWDWVDQGMNKPGEADNRYYYGGSFGDNPNKEDFCLNGIITSDRAITAKLLQVKKIYQYIKFELEEELLKVKNEYAFYNLKDFSLIYDIYKNGRRIKSAKTELPFTPAGHSADIRIPFKQLMIDTNSEYYINVYVILNETTSWGKAGHTIAEEQFIIQTPATAAHASKSSGTIMLAADKNWLRITADNFETVFNTDEARMILLRYHNSDIIYGHEGLTYNGYRYISNNKRDWKPTAFKVKDFSYQLAEDHSYVKVITKMEATIDNITVPYCVNYTIYANGTIDVDATFTTNDHFNLPRLTLQMSLCQRLEQVEWYGRGPIENYWDRKDAAFLGIYSKTVSEMGENYGRPQSMGNRCDTRWLEMKDKAGSGIRFSGDVPFEFSALHYTDKDLFFARYGHDLGYFRRAETILNINAIQNGLGNASCGPGPLPQYLIQKNKEYNLKFRMEPIR</sequence>
<dbReference type="Pfam" id="PF16353">
    <property type="entry name" value="LacZ_4"/>
    <property type="match status" value="1"/>
</dbReference>
<dbReference type="GO" id="GO:0030246">
    <property type="term" value="F:carbohydrate binding"/>
    <property type="evidence" value="ECO:0007669"/>
    <property type="project" value="InterPro"/>
</dbReference>
<dbReference type="GO" id="GO:0005990">
    <property type="term" value="P:lactose catabolic process"/>
    <property type="evidence" value="ECO:0007669"/>
    <property type="project" value="TreeGrafter"/>
</dbReference>
<dbReference type="InterPro" id="IPR036156">
    <property type="entry name" value="Beta-gal/glucu_dom_sf"/>
</dbReference>
<evidence type="ECO:0000256" key="7">
    <source>
        <dbReference type="ARBA" id="ARBA00022837"/>
    </source>
</evidence>
<dbReference type="Pfam" id="PF02836">
    <property type="entry name" value="Glyco_hydro_2_C"/>
    <property type="match status" value="1"/>
</dbReference>
<dbReference type="InterPro" id="IPR006102">
    <property type="entry name" value="Ig-like_GH2"/>
</dbReference>
<comment type="subunit">
    <text evidence="4">Monomer.</text>
</comment>
<organism evidence="12 13">
    <name type="scientific">Bacteroides cellulosilyticus</name>
    <dbReference type="NCBI Taxonomy" id="246787"/>
    <lineage>
        <taxon>Bacteria</taxon>
        <taxon>Pseudomonadati</taxon>
        <taxon>Bacteroidota</taxon>
        <taxon>Bacteroidia</taxon>
        <taxon>Bacteroidales</taxon>
        <taxon>Bacteroidaceae</taxon>
        <taxon>Bacteroides</taxon>
    </lineage>
</organism>
<evidence type="ECO:0000256" key="10">
    <source>
        <dbReference type="RuleBase" id="RU361154"/>
    </source>
</evidence>
<dbReference type="Pfam" id="PF00703">
    <property type="entry name" value="Glyco_hydro_2"/>
    <property type="match status" value="1"/>
</dbReference>
<dbReference type="Pfam" id="PF02929">
    <property type="entry name" value="Bgal_small_N"/>
    <property type="match status" value="1"/>
</dbReference>
<dbReference type="PROSITE" id="PS00608">
    <property type="entry name" value="GLYCOSYL_HYDROL_F2_2"/>
    <property type="match status" value="1"/>
</dbReference>
<dbReference type="InterPro" id="IPR032312">
    <property type="entry name" value="LacZ_4"/>
</dbReference>
<dbReference type="PRINTS" id="PR00132">
    <property type="entry name" value="GLHYDRLASE2"/>
</dbReference>